<organism evidence="3 4">
    <name type="scientific">Listeria booriae</name>
    <dbReference type="NCBI Taxonomy" id="1552123"/>
    <lineage>
        <taxon>Bacteria</taxon>
        <taxon>Bacillati</taxon>
        <taxon>Bacillota</taxon>
        <taxon>Bacilli</taxon>
        <taxon>Bacillales</taxon>
        <taxon>Listeriaceae</taxon>
        <taxon>Listeria</taxon>
    </lineage>
</organism>
<feature type="transmembrane region" description="Helical" evidence="2">
    <location>
        <begin position="527"/>
        <end position="544"/>
    </location>
</feature>
<dbReference type="RefSeq" id="WP_185541785.1">
    <property type="nucleotide sequence ID" value="NZ_JAARZA010000011.1"/>
</dbReference>
<feature type="compositionally biased region" description="Basic and acidic residues" evidence="1">
    <location>
        <begin position="739"/>
        <end position="753"/>
    </location>
</feature>
<dbReference type="Proteomes" id="UP000553016">
    <property type="component" value="Unassembled WGS sequence"/>
</dbReference>
<evidence type="ECO:0000313" key="3">
    <source>
        <dbReference type="EMBL" id="MBC2242236.1"/>
    </source>
</evidence>
<protein>
    <submittedName>
        <fullName evidence="3">Uncharacterized protein</fullName>
    </submittedName>
</protein>
<keyword evidence="2" id="KW-0472">Membrane</keyword>
<gene>
    <name evidence="3" type="ORF">HCB35_17315</name>
</gene>
<feature type="region of interest" description="Disordered" evidence="1">
    <location>
        <begin position="739"/>
        <end position="774"/>
    </location>
</feature>
<feature type="transmembrane region" description="Helical" evidence="2">
    <location>
        <begin position="188"/>
        <end position="209"/>
    </location>
</feature>
<reference evidence="3 4" key="1">
    <citation type="submission" date="2020-03" db="EMBL/GenBank/DDBJ databases">
        <title>Soil Listeria distribution.</title>
        <authorList>
            <person name="Liao J."/>
            <person name="Wiedmann M."/>
        </authorList>
    </citation>
    <scope>NUCLEOTIDE SEQUENCE [LARGE SCALE GENOMIC DNA]</scope>
    <source>
        <strain evidence="3 4">FSL L7-0149</strain>
    </source>
</reference>
<feature type="transmembrane region" description="Helical" evidence="2">
    <location>
        <begin position="641"/>
        <end position="663"/>
    </location>
</feature>
<feature type="compositionally biased region" description="Polar residues" evidence="1">
    <location>
        <begin position="756"/>
        <end position="769"/>
    </location>
</feature>
<feature type="transmembrane region" description="Helical" evidence="2">
    <location>
        <begin position="230"/>
        <end position="247"/>
    </location>
</feature>
<keyword evidence="2" id="KW-1133">Transmembrane helix</keyword>
<dbReference type="EMBL" id="JAARZA010000011">
    <property type="protein sequence ID" value="MBC2242236.1"/>
    <property type="molecule type" value="Genomic_DNA"/>
</dbReference>
<evidence type="ECO:0000256" key="2">
    <source>
        <dbReference type="SAM" id="Phobius"/>
    </source>
</evidence>
<feature type="transmembrane region" description="Helical" evidence="2">
    <location>
        <begin position="129"/>
        <end position="149"/>
    </location>
</feature>
<keyword evidence="2" id="KW-0812">Transmembrane</keyword>
<sequence>MKTKLGRILKSKWIVILAIAVIWMAGSQVTKVYADYKAGTAYQNFLLGTKAEDVKEGAESQKAPLKLGSLGSGGVSGQLSYDEIVNSAPENKVDEAKQFTSTMATYSTFGYFSNKSEGFSSIVGYTSRVAFSVILLPLALLMDVIHLIIPTLITLLAKLNVVRLLAAMVTNLNVTSDLLAVTGVSKETFQAVVGALLSFAVAMILLSFVGMFRSTGKVDQRSYGKLKGRLITLIALPLIVGIGASLLDEVANLTSKDDGLVGNYSRYLVDDRSWAYNFNFAPNGDNGEDGNISPTTGSSYVDLKYNPYTMTGAERIKRINSQSSLANNDEGNIFPNTALALAYGTSQSFSAIDYINYKGTKASEHFYGRSNGDGKGFGSYYQYAQDMKNVLIDVENSYFPSSAKAKNEKNPGAKTDQKGGYSAAIDDYSDGKALTVSPQVAWRDRFIYGVKNSGANMDKYYGETPSVEQMNNEVGTNGSGQQAFSDQSMYLILSTMFDETGGKYFIDAPARGINAAKAYFDSNRSNYFVVSMVGNPFFTIFGLIATPILQLVVFLSVAAAVVSVGIVEMNTKPLVAWFKGMTLGDIEYPIAFLIYCVGIAGTILALFVIPPLLVNVFLYIPKLLLITFTAGKVAFSPQASLALHGTPLIVSAMFSLFVAFLYYKSPSFRYRLAEVFTFAWIWAKTTGERLEIQANGGAGIRVKQEQQQSRQQLNKMLNDSTEKTRSKFGEWFDGAKGEVQDDLNKDKKGDRKNKSPKTPSNTNTRNSGDYDNDKLLDADTVAQNGMYERAGNALQEAEMDPTLSPRAKTLTIDAQESILALKNTPNPETLKNALSQLDLLDAELNDGDLGKDTRIDIARNELYNLSHAYELQGDDGKPMSPPPLGKVPSDIFEDEQQDITKRVYERKHVQKVADDLGELAKDEGIADSLHHLDVAQTAGDWSDGVTRLQSSVINYVDKNKGDDGRVRTENGDLVNVSIDYNDLSQSVRVAIDSDE</sequence>
<proteinExistence type="predicted"/>
<comment type="caution">
    <text evidence="3">The sequence shown here is derived from an EMBL/GenBank/DDBJ whole genome shotgun (WGS) entry which is preliminary data.</text>
</comment>
<evidence type="ECO:0000313" key="4">
    <source>
        <dbReference type="Proteomes" id="UP000553016"/>
    </source>
</evidence>
<feature type="transmembrane region" description="Helical" evidence="2">
    <location>
        <begin position="590"/>
        <end position="609"/>
    </location>
</feature>
<name>A0A842FGV2_9LIST</name>
<feature type="transmembrane region" description="Helical" evidence="2">
    <location>
        <begin position="551"/>
        <end position="570"/>
    </location>
</feature>
<accession>A0A842FGV2</accession>
<dbReference type="AlphaFoldDB" id="A0A842FGV2"/>
<feature type="transmembrane region" description="Helical" evidence="2">
    <location>
        <begin position="616"/>
        <end position="635"/>
    </location>
</feature>
<evidence type="ECO:0000256" key="1">
    <source>
        <dbReference type="SAM" id="MobiDB-lite"/>
    </source>
</evidence>